<organism evidence="2 3">
    <name type="scientific">Vibrio jasicida</name>
    <dbReference type="NCBI Taxonomy" id="766224"/>
    <lineage>
        <taxon>Bacteria</taxon>
        <taxon>Pseudomonadati</taxon>
        <taxon>Pseudomonadota</taxon>
        <taxon>Gammaproteobacteria</taxon>
        <taxon>Vibrionales</taxon>
        <taxon>Vibrionaceae</taxon>
        <taxon>Vibrio</taxon>
    </lineage>
</organism>
<comment type="caution">
    <text evidence="2">The sequence shown here is derived from an EMBL/GenBank/DDBJ whole genome shotgun (WGS) entry which is preliminary data.</text>
</comment>
<feature type="transmembrane region" description="Helical" evidence="1">
    <location>
        <begin position="12"/>
        <end position="29"/>
    </location>
</feature>
<reference evidence="2" key="1">
    <citation type="submission" date="2022-01" db="EMBL/GenBank/DDBJ databases">
        <authorList>
            <person name="Lagorce A."/>
        </authorList>
    </citation>
    <scope>NUCLEOTIDE SEQUENCE</scope>
    <source>
        <strain evidence="2">Th15_F1_A12</strain>
    </source>
</reference>
<name>A0AAU9QXL0_9VIBR</name>
<dbReference type="RefSeq" id="WP_409590228.1">
    <property type="nucleotide sequence ID" value="NZ_CAKMTZ010000126.1"/>
</dbReference>
<dbReference type="Proteomes" id="UP001295462">
    <property type="component" value="Unassembled WGS sequence"/>
</dbReference>
<proteinExistence type="predicted"/>
<feature type="transmembrane region" description="Helical" evidence="1">
    <location>
        <begin position="355"/>
        <end position="374"/>
    </location>
</feature>
<feature type="transmembrane region" description="Helical" evidence="1">
    <location>
        <begin position="81"/>
        <end position="99"/>
    </location>
</feature>
<keyword evidence="1" id="KW-1133">Transmembrane helix</keyword>
<feature type="transmembrane region" description="Helical" evidence="1">
    <location>
        <begin position="35"/>
        <end position="50"/>
    </location>
</feature>
<feature type="transmembrane region" description="Helical" evidence="1">
    <location>
        <begin position="228"/>
        <end position="246"/>
    </location>
</feature>
<evidence type="ECO:0000256" key="1">
    <source>
        <dbReference type="SAM" id="Phobius"/>
    </source>
</evidence>
<gene>
    <name evidence="2" type="ORF">THF1A12_60166</name>
</gene>
<dbReference type="EMBL" id="CAKMUD010000116">
    <property type="protein sequence ID" value="CAH1602735.1"/>
    <property type="molecule type" value="Genomic_DNA"/>
</dbReference>
<keyword evidence="1" id="KW-0812">Transmembrane</keyword>
<feature type="transmembrane region" description="Helical" evidence="1">
    <location>
        <begin position="324"/>
        <end position="349"/>
    </location>
</feature>
<keyword evidence="1" id="KW-0472">Membrane</keyword>
<feature type="transmembrane region" description="Helical" evidence="1">
    <location>
        <begin position="108"/>
        <end position="132"/>
    </location>
</feature>
<feature type="transmembrane region" description="Helical" evidence="1">
    <location>
        <begin position="198"/>
        <end position="222"/>
    </location>
</feature>
<sequence length="384" mass="43595">MNLSLKNLDAYIFTFLIILPWSPVFSWMIGLDGKIIFLLLLLGFLFASFNKFSVNKITLLSLVLFVTILLLLSIIGNKPNLLISMLGLPLSVFLTQHIFKCKGKIELVVYLLTLFSTFAIIFSFIGQVYAFLGGSSILEISNYDGRLNHLYLTTFSNAHIGNLIRPSFIYDEPGALSFVIIFTVIVRELSGRSKLHTSLLLLSGMVTLSLTHFLVLLIYIFSNFRGRYILVSSFLLLPLAILILNAEIFSPFSNRVDDLIDGKDNNRTRQIDNFFNNVEISEVFWVGVNDCSDPDHCYEKYGDITSNPLSVFFGKGILGLICQLFIYGVLVRCLFKLELFFPAIAMILLITQRPYISAVGYSTMIVFTMYYLNYTKNHRLKNKS</sequence>
<evidence type="ECO:0000313" key="3">
    <source>
        <dbReference type="Proteomes" id="UP001295462"/>
    </source>
</evidence>
<dbReference type="AlphaFoldDB" id="A0AAU9QXL0"/>
<feature type="transmembrane region" description="Helical" evidence="1">
    <location>
        <begin position="57"/>
        <end position="75"/>
    </location>
</feature>
<accession>A0AAU9QXL0</accession>
<protein>
    <submittedName>
        <fullName evidence="2">Whole genome shotgun sequence</fullName>
    </submittedName>
</protein>
<evidence type="ECO:0000313" key="2">
    <source>
        <dbReference type="EMBL" id="CAH1602735.1"/>
    </source>
</evidence>